<dbReference type="SUPFAM" id="SSF52402">
    <property type="entry name" value="Adenine nucleotide alpha hydrolases-like"/>
    <property type="match status" value="1"/>
</dbReference>
<dbReference type="EMBL" id="CAIIXF020000004">
    <property type="protein sequence ID" value="CAH1780850.1"/>
    <property type="molecule type" value="Genomic_DNA"/>
</dbReference>
<evidence type="ECO:0000313" key="2">
    <source>
        <dbReference type="Proteomes" id="UP000749559"/>
    </source>
</evidence>
<sequence length="196" mass="21714">IYSVILISKVQSNLVLKTTLASSKIYLQTGVKCNLWYPQLDKKSAKMSGRIIILPIDSSHHAEDAFDWFVKHIYRQGDKVHVVHCKDISVPSSFYLQTRADEHTISNLMKEAEKQSATLTQKYSTKMKSSNVVGAVETIFSQRPGEGIAKAAEEKGAAMVVMGSRGLGSIRRTILGSVSEYVIHHANCPVVIVPKR</sequence>
<name>A0A8J1Y2Q4_OWEFU</name>
<dbReference type="InterPro" id="IPR014729">
    <property type="entry name" value="Rossmann-like_a/b/a_fold"/>
</dbReference>
<evidence type="ECO:0000313" key="1">
    <source>
        <dbReference type="EMBL" id="CAH1780850.1"/>
    </source>
</evidence>
<feature type="non-terminal residue" evidence="1">
    <location>
        <position position="196"/>
    </location>
</feature>
<protein>
    <submittedName>
        <fullName evidence="1">Uncharacterized protein</fullName>
    </submittedName>
</protein>
<dbReference type="Proteomes" id="UP000749559">
    <property type="component" value="Unassembled WGS sequence"/>
</dbReference>
<accession>A0A8J1Y2Q4</accession>
<reference evidence="1" key="1">
    <citation type="submission" date="2022-03" db="EMBL/GenBank/DDBJ databases">
        <authorList>
            <person name="Martin C."/>
        </authorList>
    </citation>
    <scope>NUCLEOTIDE SEQUENCE</scope>
</reference>
<comment type="caution">
    <text evidence="1">The sequence shown here is derived from an EMBL/GenBank/DDBJ whole genome shotgun (WGS) entry which is preliminary data.</text>
</comment>
<dbReference type="PRINTS" id="PR01438">
    <property type="entry name" value="UNVRSLSTRESS"/>
</dbReference>
<dbReference type="AlphaFoldDB" id="A0A8J1Y2Q4"/>
<organism evidence="1 2">
    <name type="scientific">Owenia fusiformis</name>
    <name type="common">Polychaete worm</name>
    <dbReference type="NCBI Taxonomy" id="6347"/>
    <lineage>
        <taxon>Eukaryota</taxon>
        <taxon>Metazoa</taxon>
        <taxon>Spiralia</taxon>
        <taxon>Lophotrochozoa</taxon>
        <taxon>Annelida</taxon>
        <taxon>Polychaeta</taxon>
        <taxon>Sedentaria</taxon>
        <taxon>Canalipalpata</taxon>
        <taxon>Sabellida</taxon>
        <taxon>Oweniida</taxon>
        <taxon>Oweniidae</taxon>
        <taxon>Owenia</taxon>
    </lineage>
</organism>
<keyword evidence="2" id="KW-1185">Reference proteome</keyword>
<dbReference type="PANTHER" id="PTHR46989:SF3">
    <property type="entry name" value="USPA DOMAIN-CONTAINING PROTEIN"/>
    <property type="match status" value="1"/>
</dbReference>
<proteinExistence type="predicted"/>
<dbReference type="InterPro" id="IPR006015">
    <property type="entry name" value="Universal_stress_UspA"/>
</dbReference>
<gene>
    <name evidence="1" type="ORF">OFUS_LOCUS7488</name>
</gene>
<dbReference type="Pfam" id="PF00582">
    <property type="entry name" value="Usp"/>
    <property type="match status" value="1"/>
</dbReference>
<dbReference type="PANTHER" id="PTHR46989">
    <property type="entry name" value="USP DOMAIN-CONTAINING PROTEIN"/>
    <property type="match status" value="1"/>
</dbReference>
<dbReference type="OrthoDB" id="843225at2759"/>
<dbReference type="CDD" id="cd23659">
    <property type="entry name" value="USP_At3g01520-like"/>
    <property type="match status" value="1"/>
</dbReference>
<dbReference type="InterPro" id="IPR006016">
    <property type="entry name" value="UspA"/>
</dbReference>
<dbReference type="Gene3D" id="3.40.50.620">
    <property type="entry name" value="HUPs"/>
    <property type="match status" value="1"/>
</dbReference>